<dbReference type="InterPro" id="IPR046780">
    <property type="entry name" value="aBig_2"/>
</dbReference>
<dbReference type="InterPro" id="IPR013320">
    <property type="entry name" value="ConA-like_dom_sf"/>
</dbReference>
<keyword evidence="5" id="KW-1015">Disulfide bond</keyword>
<dbReference type="Proteomes" id="UP001183585">
    <property type="component" value="Unassembled WGS sequence"/>
</dbReference>
<dbReference type="CDD" id="cd08983">
    <property type="entry name" value="GH43_Bt3655-like"/>
    <property type="match status" value="1"/>
</dbReference>
<dbReference type="InterPro" id="IPR006558">
    <property type="entry name" value="LamG-like"/>
</dbReference>
<proteinExistence type="inferred from homology"/>
<evidence type="ECO:0000256" key="4">
    <source>
        <dbReference type="ARBA" id="ARBA00022801"/>
    </source>
</evidence>
<dbReference type="InterPro" id="IPR050727">
    <property type="entry name" value="GH43_arabinanases"/>
</dbReference>
<evidence type="ECO:0000256" key="3">
    <source>
        <dbReference type="ARBA" id="ARBA00022729"/>
    </source>
</evidence>
<dbReference type="Gene3D" id="2.60.120.200">
    <property type="match status" value="1"/>
</dbReference>
<keyword evidence="9" id="KW-1185">Reference proteome</keyword>
<evidence type="ECO:0000256" key="2">
    <source>
        <dbReference type="ARBA" id="ARBA00009865"/>
    </source>
</evidence>
<evidence type="ECO:0000256" key="6">
    <source>
        <dbReference type="ARBA" id="ARBA00023295"/>
    </source>
</evidence>
<accession>A0ABU2CKJ6</accession>
<keyword evidence="3" id="KW-0732">Signal</keyword>
<dbReference type="Gene3D" id="2.60.40.2340">
    <property type="match status" value="1"/>
</dbReference>
<keyword evidence="6" id="KW-0326">Glycosidase</keyword>
<evidence type="ECO:0000313" key="9">
    <source>
        <dbReference type="Proteomes" id="UP001183585"/>
    </source>
</evidence>
<evidence type="ECO:0000313" key="8">
    <source>
        <dbReference type="EMBL" id="MDR7381862.1"/>
    </source>
</evidence>
<dbReference type="Pfam" id="PF04616">
    <property type="entry name" value="Glyco_hydro_43"/>
    <property type="match status" value="1"/>
</dbReference>
<protein>
    <submittedName>
        <fullName evidence="8">Beta-xylosidase</fullName>
    </submittedName>
</protein>
<organism evidence="8 9">
    <name type="scientific">Promicromonospora iranensis</name>
    <dbReference type="NCBI Taxonomy" id="1105144"/>
    <lineage>
        <taxon>Bacteria</taxon>
        <taxon>Bacillati</taxon>
        <taxon>Actinomycetota</taxon>
        <taxon>Actinomycetes</taxon>
        <taxon>Micrococcales</taxon>
        <taxon>Promicromonosporaceae</taxon>
        <taxon>Promicromonospora</taxon>
    </lineage>
</organism>
<comment type="pathway">
    <text evidence="1">Glycan metabolism; L-arabinan degradation.</text>
</comment>
<dbReference type="Gene3D" id="2.115.10.20">
    <property type="entry name" value="Glycosyl hydrolase domain, family 43"/>
    <property type="match status" value="2"/>
</dbReference>
<dbReference type="InterPro" id="IPR006710">
    <property type="entry name" value="Glyco_hydro_43"/>
</dbReference>
<comment type="similarity">
    <text evidence="2">Belongs to the glycosyl hydrolase 43 family.</text>
</comment>
<reference evidence="8 9" key="1">
    <citation type="submission" date="2023-07" db="EMBL/GenBank/DDBJ databases">
        <title>Sequencing the genomes of 1000 actinobacteria strains.</title>
        <authorList>
            <person name="Klenk H.-P."/>
        </authorList>
    </citation>
    <scope>NUCLEOTIDE SEQUENCE [LARGE SCALE GENOMIC DNA]</scope>
    <source>
        <strain evidence="8 9">DSM 45554</strain>
    </source>
</reference>
<dbReference type="EMBL" id="JAVDYE010000001">
    <property type="protein sequence ID" value="MDR7381862.1"/>
    <property type="molecule type" value="Genomic_DNA"/>
</dbReference>
<feature type="domain" description="LamG-like jellyroll fold" evidence="7">
    <location>
        <begin position="543"/>
        <end position="684"/>
    </location>
</feature>
<name>A0ABU2CKJ6_9MICO</name>
<dbReference type="Pfam" id="PF20578">
    <property type="entry name" value="aBig_2"/>
    <property type="match status" value="1"/>
</dbReference>
<sequence length="1177" mass="126025">MQRSTSRSRLPLRPVAVGAVAALLGSLIPFLPASATGTRAPVTALETTMSITTAADATDQAEADAAAAALSIVHADDVRGHLTLPSSGLHDATVTWTSSAPAVVGTDGIVHRPEHGAGDTQVRLTGTADVGGATATREIPLTVREQPAAAPYEGYAFSYFTGNSVAGEKIYFAASRGNDALRWDELNDGQPTLESTKGTLGLRDPFLIRSPEGDRFFLIATDLSIGRNGNWDAAQRQGSKYLEIWESTDLVSWSEQRHVKVSPDNAGNTWAPEAYWDESLQQYVVFWASKLYADDDPDHTGSAYNRMLYATTRDFVTFSEATVWQDRGESRIDSTVIKENDTYYRFTKDEGGGGTGCSDIIQEKSPTLTAVDLPGDPSWEFMAGCIGRDAGTSAVEGPTVFEANPGDTSGSPYYLFVDEYGGRGYIPLGTEDLENPDWQVPPSYDLPASPRHGTVIPVTAAELAALRDGIVVPEEPTPVVADENGLVAQYDFDESGGTVATDSTGHGYDGAVSGDATFADGALSLGGTNGHVRLPNDMMAGLDAITVSTKVWLDPAQATPYFIWGLGNTDGAGVGNGYLFTTGNNYRTSIATGNWSTEQTVASGSALPRGAWKTLTYTLQGGTATLYLDGVEVGEKTGVTTEPGDIGRGRTTANYIGRSTYASDRYLQGKVRDFRIYNRALSADEVRELGADPTAITGVELDSLKVPAVIDDATSTVTLPVTPGTDRTALEPAFEVVSTSTISPQVDGPVDLSTEMTFTVTAQDGATRDWTVRAVEMRSPVLPGLYADPNIAKFGDHYYLYATTDGVAGWGGKDFYVWKSTDLASWERSEEPFLTLDGANGNVPWASGNAWAPTIIERDGKYYFYFSGHNPTYNRKTLGVAVADSPEGPFTAQPEAMILNNEAVTSGQAIDPAAFEDPETGKFYLFWGNGGPSNGPVYAELSDDMLSIKQDTLRRISGLNDFREGLFLNYRDGLYHLTYSIDDTGSPNYRVGYATATSVHGPWTYRGVILEKDPSQGILGTGHSSIVQVPGTDEWYIAYHRFGMPGGDGTHRETTIDRLTFGDDGLMQKVVPTLTSVDPLPYDGVQPEALRAPKVRGRAAVGTTLAGTPGTWDKDDVTFSYQWLRDGEPVAGATRQTLRPTSADVGHRMSVRVTAQRPGAFPGVAVSEATAKVAGRG</sequence>
<keyword evidence="4" id="KW-0378">Hydrolase</keyword>
<evidence type="ECO:0000259" key="7">
    <source>
        <dbReference type="SMART" id="SM00560"/>
    </source>
</evidence>
<evidence type="ECO:0000256" key="1">
    <source>
        <dbReference type="ARBA" id="ARBA00004834"/>
    </source>
</evidence>
<dbReference type="Pfam" id="PF13385">
    <property type="entry name" value="Laminin_G_3"/>
    <property type="match status" value="1"/>
</dbReference>
<dbReference type="PANTHER" id="PTHR43301">
    <property type="entry name" value="ARABINAN ENDO-1,5-ALPHA-L-ARABINOSIDASE"/>
    <property type="match status" value="1"/>
</dbReference>
<comment type="caution">
    <text evidence="8">The sequence shown here is derived from an EMBL/GenBank/DDBJ whole genome shotgun (WGS) entry which is preliminary data.</text>
</comment>
<dbReference type="PANTHER" id="PTHR43301:SF3">
    <property type="entry name" value="ARABINAN ENDO-1,5-ALPHA-L-ARABINOSIDASE A-RELATED"/>
    <property type="match status" value="1"/>
</dbReference>
<dbReference type="SUPFAM" id="SSF75005">
    <property type="entry name" value="Arabinanase/levansucrase/invertase"/>
    <property type="match status" value="2"/>
</dbReference>
<dbReference type="SMART" id="SM00560">
    <property type="entry name" value="LamGL"/>
    <property type="match status" value="1"/>
</dbReference>
<dbReference type="Gene3D" id="2.60.40.2700">
    <property type="match status" value="1"/>
</dbReference>
<dbReference type="CDD" id="cd18828">
    <property type="entry name" value="GH43_BT3675-like"/>
    <property type="match status" value="1"/>
</dbReference>
<dbReference type="InterPro" id="IPR023296">
    <property type="entry name" value="Glyco_hydro_beta-prop_sf"/>
</dbReference>
<dbReference type="RefSeq" id="WP_274995660.1">
    <property type="nucleotide sequence ID" value="NZ_JAJQQP010000010.1"/>
</dbReference>
<evidence type="ECO:0000256" key="5">
    <source>
        <dbReference type="ARBA" id="ARBA00023157"/>
    </source>
</evidence>
<dbReference type="SUPFAM" id="SSF49899">
    <property type="entry name" value="Concanavalin A-like lectins/glucanases"/>
    <property type="match status" value="1"/>
</dbReference>
<gene>
    <name evidence="8" type="ORF">J2S48_001377</name>
</gene>